<evidence type="ECO:0000313" key="2">
    <source>
        <dbReference type="Proteomes" id="UP000266673"/>
    </source>
</evidence>
<accession>A0A397V4G6</accession>
<evidence type="ECO:0000313" key="1">
    <source>
        <dbReference type="EMBL" id="RIB15819.1"/>
    </source>
</evidence>
<keyword evidence="2" id="KW-1185">Reference proteome</keyword>
<dbReference type="OrthoDB" id="2423760at2759"/>
<dbReference type="EMBL" id="QKWP01000720">
    <property type="protein sequence ID" value="RIB15819.1"/>
    <property type="molecule type" value="Genomic_DNA"/>
</dbReference>
<sequence>MFQINEHPFNPQNNEEKLYSLFKEHIPNNTIQKYGKLQTKFGVIIGSQFSNHKGDIFRNNYSIVAKLLIDKNAHYPRAPIELKEQEFYGQVLFYFTHEHESEILKFAYVHWVRSPEVYVNNIRYFHSFGEMGVINITTIDRCVGFLKIATNKYVIIDRENQITFK</sequence>
<reference evidence="1 2" key="1">
    <citation type="submission" date="2018-06" db="EMBL/GenBank/DDBJ databases">
        <title>Comparative genomics reveals the genomic features of Rhizophagus irregularis, R. cerebriforme, R. diaphanum and Gigaspora rosea, and their symbiotic lifestyle signature.</title>
        <authorList>
            <person name="Morin E."/>
            <person name="San Clemente H."/>
            <person name="Chen E.C.H."/>
            <person name="De La Providencia I."/>
            <person name="Hainaut M."/>
            <person name="Kuo A."/>
            <person name="Kohler A."/>
            <person name="Murat C."/>
            <person name="Tang N."/>
            <person name="Roy S."/>
            <person name="Loubradou J."/>
            <person name="Henrissat B."/>
            <person name="Grigoriev I.V."/>
            <person name="Corradi N."/>
            <person name="Roux C."/>
            <person name="Martin F.M."/>
        </authorList>
    </citation>
    <scope>NUCLEOTIDE SEQUENCE [LARGE SCALE GENOMIC DNA]</scope>
    <source>
        <strain evidence="1 2">DAOM 194757</strain>
    </source>
</reference>
<gene>
    <name evidence="1" type="ORF">C2G38_2191565</name>
</gene>
<organism evidence="1 2">
    <name type="scientific">Gigaspora rosea</name>
    <dbReference type="NCBI Taxonomy" id="44941"/>
    <lineage>
        <taxon>Eukaryota</taxon>
        <taxon>Fungi</taxon>
        <taxon>Fungi incertae sedis</taxon>
        <taxon>Mucoromycota</taxon>
        <taxon>Glomeromycotina</taxon>
        <taxon>Glomeromycetes</taxon>
        <taxon>Diversisporales</taxon>
        <taxon>Gigasporaceae</taxon>
        <taxon>Gigaspora</taxon>
    </lineage>
</organism>
<dbReference type="AlphaFoldDB" id="A0A397V4G6"/>
<protein>
    <submittedName>
        <fullName evidence="1">Uncharacterized protein</fullName>
    </submittedName>
</protein>
<name>A0A397V4G6_9GLOM</name>
<proteinExistence type="predicted"/>
<dbReference type="Proteomes" id="UP000266673">
    <property type="component" value="Unassembled WGS sequence"/>
</dbReference>
<comment type="caution">
    <text evidence="1">The sequence shown here is derived from an EMBL/GenBank/DDBJ whole genome shotgun (WGS) entry which is preliminary data.</text>
</comment>